<feature type="coiled-coil region" evidence="7">
    <location>
        <begin position="752"/>
        <end position="786"/>
    </location>
</feature>
<dbReference type="Gene3D" id="2.130.10.10">
    <property type="entry name" value="YVTN repeat-like/Quinoprotein amine dehydrogenase"/>
    <property type="match status" value="1"/>
</dbReference>
<keyword evidence="5" id="KW-0539">Nucleus</keyword>
<dbReference type="InterPro" id="IPR011990">
    <property type="entry name" value="TPR-like_helical_dom_sf"/>
</dbReference>
<feature type="compositionally biased region" description="Acidic residues" evidence="8">
    <location>
        <begin position="935"/>
        <end position="947"/>
    </location>
</feature>
<sequence length="1364" mass="150917">MNGSIQAGYSSPNGAELAELQTKFRSARKALPQQLNLLKGEDLVDALTNKFLFRALELGRRIIEKSEELRKKTLDILWLECIYPTVTRIRRCKPDDDIRAAVGMFTNAMVGFLQDFAMLYPELTFSVLCYCGDLSRYRAIYAGPQDYYTKVAEQRYMAALMTHQAESTIYNRLGVLYQKDDVFKSLFCFAHAITDKHPFDGALSNIKNIDEEKIPAVAQNGLLKLTVGLAQGFLSSQGVDVRCREWEHFLKEDSIETVMKGVRVSTLISLFLSSKGDQESLRQCIASCHSLWDLVVEKLSSSEDDISELEMELRRKKVRGRRRHDSDSEEDKSSDGEKKSINIDKMRTGVINRLCEAATSLSHWIVRVSEDIADNNVKLSLFTQEQLNSMIRGLTELVNPVISQLRPYLDGESMTDFVPEPFFVDIEGRPGHMFKCLAYYVRKCVSMDEIPLVLNRYLEFFTGRKAVNEMMKSMAKVRLESEQRSEDEKARFPVYVLPDLQVLQSKLYHMKRLLRCENAPQIVIGESILATLDKNKKGCANIREAIRWIENILEDNRGIIKHMDHGSSIMKCAESLIPSGQSLSGLFATVLVCGAEQEMETSQYGSISVETVDSFSARWAEAMKFEEKTKTKKFRNSRTGAMVTRPNSNRPPMGMVPPTSMPPGMPNGLFDMNGLMPPASGLPPMFANGNGVFQVMPMGASPSPTPHLQNPGIVQQIPSSSAAPPVVSTPQNLHQRPKTGPPQMKLGFKELMERAVEEYSSLQSELQRARMENEKHVQERDAMNRHYMMYYEMSYGLTMEMHKQQEIAKRLTAIVNQIIALLPQEHQAHAIAATERAKQINMAELSQIMSSQVQAHQQLAMLPNMAGAAASFMAGANPQFNPMAMAAAAASASGIGKPDDAAKADDRRSVSSKHSRPPSQTPDGPSSKRMKPESEDGDGDLEIDVQNDDASSAQTNGVKKEVGGRESAHSGSSGGSTPNKCKPMPTPSATNDMNAMSSALLANPQLAYPGRASFFDSHAMARSLAIGTGAPNGKPTYSYKKTPDGLTVPVTFPPESFSGAGYPRSIRKVYDLPHGEVVCAVTISNTNRTVYTGGKGVVKVWDISQPETSTLSPLSVLNIDCLKDNYIRSCKLFQDGSTLIVGGEAPKIAVYDVQTERIRAELDSDSQACYALAMTPDNRLGFSCCADGTIIVWDIHNQQKIKSLVGHSDGASCVDLSPDGKLWTGGLDNTVRTWDLNEYGELKKYEFESQIFSLGCCPSESEKYVAVGMENSNVELFGVGDVADRYSFHLHESCVLSLRFARSGKWFASTGKDNVLNAWKTPNGYSLFQSKETASVLTCDISSDDKFIVTGSGDKKATVFEVNY</sequence>
<dbReference type="Gene3D" id="1.25.40.10">
    <property type="entry name" value="Tetratricopeptide repeat domain"/>
    <property type="match status" value="1"/>
</dbReference>
<name>A0AA39IJ75_9BILA</name>
<evidence type="ECO:0000256" key="8">
    <source>
        <dbReference type="SAM" id="MobiDB-lite"/>
    </source>
</evidence>
<dbReference type="EMBL" id="JAUCMV010000001">
    <property type="protein sequence ID" value="KAK0425303.1"/>
    <property type="molecule type" value="Genomic_DNA"/>
</dbReference>
<feature type="region of interest" description="Disordered" evidence="8">
    <location>
        <begin position="630"/>
        <end position="653"/>
    </location>
</feature>
<feature type="compositionally biased region" description="Polar residues" evidence="8">
    <location>
        <begin position="948"/>
        <end position="957"/>
    </location>
</feature>
<dbReference type="CDD" id="cd00200">
    <property type="entry name" value="WD40"/>
    <property type="match status" value="1"/>
</dbReference>
<evidence type="ECO:0000259" key="9">
    <source>
        <dbReference type="Pfam" id="PF03920"/>
    </source>
</evidence>
<evidence type="ECO:0000313" key="11">
    <source>
        <dbReference type="Proteomes" id="UP001175271"/>
    </source>
</evidence>
<evidence type="ECO:0000256" key="3">
    <source>
        <dbReference type="ARBA" id="ARBA00022574"/>
    </source>
</evidence>
<feature type="region of interest" description="Disordered" evidence="8">
    <location>
        <begin position="894"/>
        <end position="992"/>
    </location>
</feature>
<evidence type="ECO:0000256" key="1">
    <source>
        <dbReference type="ARBA" id="ARBA00004123"/>
    </source>
</evidence>
<dbReference type="Pfam" id="PF00400">
    <property type="entry name" value="WD40"/>
    <property type="match status" value="5"/>
</dbReference>
<dbReference type="InterPro" id="IPR001680">
    <property type="entry name" value="WD40_rpt"/>
</dbReference>
<feature type="domain" description="Groucho/TLE N-terminal Q-rich" evidence="9">
    <location>
        <begin position="745"/>
        <end position="857"/>
    </location>
</feature>
<dbReference type="InterPro" id="IPR036322">
    <property type="entry name" value="WD40_repeat_dom_sf"/>
</dbReference>
<comment type="caution">
    <text evidence="10">The sequence shown here is derived from an EMBL/GenBank/DDBJ whole genome shotgun (WGS) entry which is preliminary data.</text>
</comment>
<dbReference type="PRINTS" id="PR01850">
    <property type="entry name" value="GROUCHOFAMLY"/>
</dbReference>
<dbReference type="PROSITE" id="PS00678">
    <property type="entry name" value="WD_REPEATS_1"/>
    <property type="match status" value="1"/>
</dbReference>
<dbReference type="GO" id="GO:0090090">
    <property type="term" value="P:negative regulation of canonical Wnt signaling pathway"/>
    <property type="evidence" value="ECO:0007669"/>
    <property type="project" value="TreeGrafter"/>
</dbReference>
<feature type="region of interest" description="Disordered" evidence="8">
    <location>
        <begin position="719"/>
        <end position="741"/>
    </location>
</feature>
<dbReference type="PROSITE" id="PS50082">
    <property type="entry name" value="WD_REPEATS_2"/>
    <property type="match status" value="3"/>
</dbReference>
<dbReference type="SUPFAM" id="SSF48452">
    <property type="entry name" value="TPR-like"/>
    <property type="match status" value="1"/>
</dbReference>
<evidence type="ECO:0000313" key="10">
    <source>
        <dbReference type="EMBL" id="KAK0425303.1"/>
    </source>
</evidence>
<dbReference type="InterPro" id="IPR019775">
    <property type="entry name" value="WD40_repeat_CS"/>
</dbReference>
<accession>A0AA39IJ75</accession>
<keyword evidence="11" id="KW-1185">Reference proteome</keyword>
<feature type="repeat" description="WD" evidence="6">
    <location>
        <begin position="1204"/>
        <end position="1244"/>
    </location>
</feature>
<reference evidence="10" key="1">
    <citation type="submission" date="2023-06" db="EMBL/GenBank/DDBJ databases">
        <title>Genomic analysis of the entomopathogenic nematode Steinernema hermaphroditum.</title>
        <authorList>
            <person name="Schwarz E.M."/>
            <person name="Heppert J.K."/>
            <person name="Baniya A."/>
            <person name="Schwartz H.T."/>
            <person name="Tan C.-H."/>
            <person name="Antoshechkin I."/>
            <person name="Sternberg P.W."/>
            <person name="Goodrich-Blair H."/>
            <person name="Dillman A.R."/>
        </authorList>
    </citation>
    <scope>NUCLEOTIDE SEQUENCE</scope>
    <source>
        <strain evidence="10">PS9179</strain>
        <tissue evidence="10">Whole animal</tissue>
    </source>
</reference>
<proteinExistence type="inferred from homology"/>
<feature type="repeat" description="WD" evidence="6">
    <location>
        <begin position="1288"/>
        <end position="1329"/>
    </location>
</feature>
<feature type="compositionally biased region" description="Basic and acidic residues" evidence="8">
    <location>
        <begin position="897"/>
        <end position="909"/>
    </location>
</feature>
<evidence type="ECO:0000256" key="5">
    <source>
        <dbReference type="ARBA" id="ARBA00023242"/>
    </source>
</evidence>
<evidence type="ECO:0000256" key="4">
    <source>
        <dbReference type="ARBA" id="ARBA00022737"/>
    </source>
</evidence>
<dbReference type="GO" id="GO:0003714">
    <property type="term" value="F:transcription corepressor activity"/>
    <property type="evidence" value="ECO:0007669"/>
    <property type="project" value="TreeGrafter"/>
</dbReference>
<dbReference type="SUPFAM" id="SSF50978">
    <property type="entry name" value="WD40 repeat-like"/>
    <property type="match status" value="1"/>
</dbReference>
<feature type="repeat" description="WD" evidence="6">
    <location>
        <begin position="1162"/>
        <end position="1203"/>
    </location>
</feature>
<feature type="compositionally biased region" description="Polar residues" evidence="8">
    <location>
        <begin position="969"/>
        <end position="979"/>
    </location>
</feature>
<dbReference type="GO" id="GO:0005667">
    <property type="term" value="C:transcription regulator complex"/>
    <property type="evidence" value="ECO:0007669"/>
    <property type="project" value="TreeGrafter"/>
</dbReference>
<dbReference type="InterPro" id="IPR009146">
    <property type="entry name" value="Groucho_enhance"/>
</dbReference>
<evidence type="ECO:0000256" key="7">
    <source>
        <dbReference type="SAM" id="Coils"/>
    </source>
</evidence>
<dbReference type="FunFam" id="2.130.10.10:FF:001072">
    <property type="entry name" value="Transcription factor unc-37"/>
    <property type="match status" value="1"/>
</dbReference>
<evidence type="ECO:0000256" key="2">
    <source>
        <dbReference type="ARBA" id="ARBA00005969"/>
    </source>
</evidence>
<dbReference type="InterPro" id="IPR005617">
    <property type="entry name" value="Groucho/TLE_N"/>
</dbReference>
<keyword evidence="7" id="KW-0175">Coiled coil</keyword>
<dbReference type="GO" id="GO:0005634">
    <property type="term" value="C:nucleus"/>
    <property type="evidence" value="ECO:0007669"/>
    <property type="project" value="UniProtKB-SubCell"/>
</dbReference>
<dbReference type="Pfam" id="PF03920">
    <property type="entry name" value="TLE_N"/>
    <property type="match status" value="1"/>
</dbReference>
<dbReference type="Gene3D" id="3.40.50.1010">
    <property type="entry name" value="5'-nuclease"/>
    <property type="match status" value="1"/>
</dbReference>
<dbReference type="SMART" id="SM00320">
    <property type="entry name" value="WD40"/>
    <property type="match status" value="7"/>
</dbReference>
<protein>
    <recommendedName>
        <fullName evidence="9">Groucho/TLE N-terminal Q-rich domain-containing protein</fullName>
    </recommendedName>
</protein>
<dbReference type="InterPro" id="IPR015943">
    <property type="entry name" value="WD40/YVTN_repeat-like_dom_sf"/>
</dbReference>
<dbReference type="Proteomes" id="UP001175271">
    <property type="component" value="Unassembled WGS sequence"/>
</dbReference>
<keyword evidence="4" id="KW-0677">Repeat</keyword>
<evidence type="ECO:0000256" key="6">
    <source>
        <dbReference type="PROSITE-ProRule" id="PRU00221"/>
    </source>
</evidence>
<keyword evidence="3 6" id="KW-0853">WD repeat</keyword>
<dbReference type="PANTHER" id="PTHR10814">
    <property type="entry name" value="TRANSDUCIN-LIKE ENHANCER PROTEIN"/>
    <property type="match status" value="1"/>
</dbReference>
<dbReference type="PROSITE" id="PS50294">
    <property type="entry name" value="WD_REPEATS_REGION"/>
    <property type="match status" value="1"/>
</dbReference>
<comment type="subcellular location">
    <subcellularLocation>
        <location evidence="1">Nucleus</location>
    </subcellularLocation>
</comment>
<feature type="compositionally biased region" description="Low complexity" evidence="8">
    <location>
        <begin position="719"/>
        <end position="730"/>
    </location>
</feature>
<dbReference type="PANTHER" id="PTHR10814:SF21">
    <property type="entry name" value="PROTEIN GROUCHO"/>
    <property type="match status" value="1"/>
</dbReference>
<organism evidence="10 11">
    <name type="scientific">Steinernema hermaphroditum</name>
    <dbReference type="NCBI Taxonomy" id="289476"/>
    <lineage>
        <taxon>Eukaryota</taxon>
        <taxon>Metazoa</taxon>
        <taxon>Ecdysozoa</taxon>
        <taxon>Nematoda</taxon>
        <taxon>Chromadorea</taxon>
        <taxon>Rhabditida</taxon>
        <taxon>Tylenchina</taxon>
        <taxon>Panagrolaimomorpha</taxon>
        <taxon>Strongyloidoidea</taxon>
        <taxon>Steinernematidae</taxon>
        <taxon>Steinernema</taxon>
    </lineage>
</organism>
<feature type="region of interest" description="Disordered" evidence="8">
    <location>
        <begin position="317"/>
        <end position="339"/>
    </location>
</feature>
<gene>
    <name evidence="10" type="ORF">QR680_009134</name>
</gene>
<comment type="similarity">
    <text evidence="2">Belongs to the WD repeat Groucho/TLE family.</text>
</comment>
<feature type="compositionally biased region" description="Basic and acidic residues" evidence="8">
    <location>
        <begin position="958"/>
        <end position="968"/>
    </location>
</feature>